<dbReference type="NCBIfam" id="NF033223">
    <property type="entry name" value="YHYH_alt"/>
    <property type="match status" value="1"/>
</dbReference>
<organism evidence="4 5">
    <name type="scientific">Bianquea renquensis</name>
    <dbReference type="NCBI Taxonomy" id="2763661"/>
    <lineage>
        <taxon>Bacteria</taxon>
        <taxon>Bacillati</taxon>
        <taxon>Bacillota</taxon>
        <taxon>Clostridia</taxon>
        <taxon>Eubacteriales</taxon>
        <taxon>Bianqueaceae</taxon>
        <taxon>Bianquea</taxon>
    </lineage>
</organism>
<comment type="caution">
    <text evidence="4">The sequence shown here is derived from an EMBL/GenBank/DDBJ whole genome shotgun (WGS) entry which is preliminary data.</text>
</comment>
<keyword evidence="2" id="KW-0732">Signal</keyword>
<dbReference type="InterPro" id="IPR003343">
    <property type="entry name" value="Big_2"/>
</dbReference>
<evidence type="ECO:0000256" key="2">
    <source>
        <dbReference type="SAM" id="SignalP"/>
    </source>
</evidence>
<feature type="domain" description="BIG2" evidence="3">
    <location>
        <begin position="245"/>
        <end position="318"/>
    </location>
</feature>
<feature type="signal peptide" evidence="2">
    <location>
        <begin position="1"/>
        <end position="25"/>
    </location>
</feature>
<keyword evidence="5" id="KW-1185">Reference proteome</keyword>
<protein>
    <submittedName>
        <fullName evidence="4">Ig-like domain-containing protein</fullName>
    </submittedName>
</protein>
<keyword evidence="1" id="KW-1133">Transmembrane helix</keyword>
<feature type="domain" description="BIG2" evidence="3">
    <location>
        <begin position="79"/>
        <end position="153"/>
    </location>
</feature>
<dbReference type="InterPro" id="IPR048734">
    <property type="entry name" value="HL_N-beta"/>
</dbReference>
<dbReference type="SUPFAM" id="SSF49373">
    <property type="entry name" value="Invasin/intimin cell-adhesion fragments"/>
    <property type="match status" value="2"/>
</dbReference>
<dbReference type="Proteomes" id="UP000657006">
    <property type="component" value="Unassembled WGS sequence"/>
</dbReference>
<evidence type="ECO:0000313" key="4">
    <source>
        <dbReference type="EMBL" id="MBC8544165.1"/>
    </source>
</evidence>
<dbReference type="Gene3D" id="2.60.40.1080">
    <property type="match status" value="4"/>
</dbReference>
<feature type="chain" id="PRO_5038071569" evidence="2">
    <location>
        <begin position="26"/>
        <end position="446"/>
    </location>
</feature>
<proteinExistence type="predicted"/>
<name>A0A926DRZ5_9FIRM</name>
<dbReference type="Pfam" id="PF02368">
    <property type="entry name" value="Big_2"/>
    <property type="match status" value="1"/>
</dbReference>
<accession>A0A926DRZ5</accession>
<feature type="domain" description="BIG2" evidence="3">
    <location>
        <begin position="158"/>
        <end position="235"/>
    </location>
</feature>
<sequence>MKRKLWLWVAILCMAVLILPCQVMAHSGRTDANGGHKDNQNKSGLGGYHYHCGGHPAHLHPDGVCPYNSTTTSSQTQPKKDTITINNAPAELQVGDFYELEYTITFTDQEQVAIGSNNEDVVKVQDNRLQAVGEGEATITIQTYNNSQSFSIKVKAIPVEAIQASQDTVSLQAGQEFTIGAKAVPDTATYKELAYRSSDESIATVDEEGIITAIAPGEAEIVITAHGNVTLSIPVTVTEVRPEGILTNKDVFQIEITEEDALQVEIVPVNAANKAYEIESLDPSIVLIENGTLKPVKEGETALRITTWNDVVREIPVSIYHIPAESLSIDDHSQQYVFGGHVDVDAVLSLETVLSPDTCTYKEVTWTSGESSVIEIKDTVPVIRGTGKTTLTAHGPDGTSASITITVIDWGLVKGVAVTSIGVVWIILATISILYLKKRRGRRKPS</sequence>
<gene>
    <name evidence="4" type="ORF">H8730_11520</name>
</gene>
<evidence type="ECO:0000313" key="5">
    <source>
        <dbReference type="Proteomes" id="UP000657006"/>
    </source>
</evidence>
<dbReference type="InterPro" id="IPR047773">
    <property type="entry name" value="YHYH_dom_bact"/>
</dbReference>
<evidence type="ECO:0000256" key="1">
    <source>
        <dbReference type="SAM" id="Phobius"/>
    </source>
</evidence>
<feature type="transmembrane region" description="Helical" evidence="1">
    <location>
        <begin position="415"/>
        <end position="436"/>
    </location>
</feature>
<dbReference type="AlphaFoldDB" id="A0A926DRZ5"/>
<reference evidence="4" key="1">
    <citation type="submission" date="2020-08" db="EMBL/GenBank/DDBJ databases">
        <title>Genome public.</title>
        <authorList>
            <person name="Liu C."/>
            <person name="Sun Q."/>
        </authorList>
    </citation>
    <scope>NUCLEOTIDE SEQUENCE</scope>
    <source>
        <strain evidence="4">NSJ-32</strain>
    </source>
</reference>
<keyword evidence="1" id="KW-0472">Membrane</keyword>
<dbReference type="InterPro" id="IPR008964">
    <property type="entry name" value="Invasin/intimin_cell_adhesion"/>
</dbReference>
<dbReference type="EMBL" id="JACRSQ010000017">
    <property type="protein sequence ID" value="MBC8544165.1"/>
    <property type="molecule type" value="Genomic_DNA"/>
</dbReference>
<dbReference type="Pfam" id="PF21461">
    <property type="entry name" value="HL_N-beta"/>
    <property type="match status" value="1"/>
</dbReference>
<keyword evidence="1" id="KW-0812">Transmembrane</keyword>
<dbReference type="SMART" id="SM00635">
    <property type="entry name" value="BID_2"/>
    <property type="match status" value="3"/>
</dbReference>
<dbReference type="RefSeq" id="WP_177718583.1">
    <property type="nucleotide sequence ID" value="NZ_JACRSQ010000017.1"/>
</dbReference>
<evidence type="ECO:0000259" key="3">
    <source>
        <dbReference type="SMART" id="SM00635"/>
    </source>
</evidence>